<evidence type="ECO:0000256" key="5">
    <source>
        <dbReference type="SAM" id="Coils"/>
    </source>
</evidence>
<keyword evidence="4" id="KW-0233">DNA recombination</keyword>
<sequence length="449" mass="51918">MSIEFLILAVILAILAGFLIAWLTQSKKINRQRNSFESVQSKLQEEKNSFESKLLVSQETLRLKSDDLERIKTEQAQLNELAEKRGQEIVGLETFNKTLQEKLDNQKKEIEDLQKRLTAEFENIASKILKERADEFSASNHKNLSQILNPLQEKIQTFEKKVEEAYDKELRDKISLKEEVKRLYDLNTKVSEEANNLTKALKGEVKKQGNWGEIILERVLERSGLTKGVEYEREKEITGSEDQRQRPDVIVHLPDDKHIIIDSKVSLVAYERYSSAETPEQQALFLKEHLRSLRDHVKYLSERNYQNALQVNTPDFVLLFLPIEASFSVAVQQDTDLYTYAWERKIVIVSPSTLLATLRTISSIWKQENQTRNAQEIARLSKALYDKFLSFTEDMNKIKQNLDKASDSYNDAVKKMKDGKGNILRTAEKIKELGGIETQKSLPTDFEVF</sequence>
<evidence type="ECO:0000256" key="4">
    <source>
        <dbReference type="ARBA" id="ARBA00023172"/>
    </source>
</evidence>
<comment type="function">
    <text evidence="1">Involved in DNA recombination.</text>
</comment>
<comment type="similarity">
    <text evidence="2">Belongs to the RmuC family.</text>
</comment>
<evidence type="ECO:0000256" key="1">
    <source>
        <dbReference type="ARBA" id="ARBA00003416"/>
    </source>
</evidence>
<evidence type="ECO:0000313" key="7">
    <source>
        <dbReference type="EMBL" id="VBB48077.1"/>
    </source>
</evidence>
<dbReference type="InterPro" id="IPR003798">
    <property type="entry name" value="DNA_recombination_RmuC"/>
</dbReference>
<dbReference type="PANTHER" id="PTHR30563">
    <property type="entry name" value="DNA RECOMBINATION PROTEIN RMUC"/>
    <property type="match status" value="1"/>
</dbReference>
<reference evidence="7" key="1">
    <citation type="submission" date="2018-07" db="EMBL/GenBank/DDBJ databases">
        <authorList>
            <consortium name="Genoscope - CEA"/>
            <person name="William W."/>
        </authorList>
    </citation>
    <scope>NUCLEOTIDE SEQUENCE</scope>
    <source>
        <strain evidence="7">IK1</strain>
    </source>
</reference>
<organism evidence="7">
    <name type="scientific">uncultured Paludibacter sp</name>
    <dbReference type="NCBI Taxonomy" id="497635"/>
    <lineage>
        <taxon>Bacteria</taxon>
        <taxon>Pseudomonadati</taxon>
        <taxon>Bacteroidota</taxon>
        <taxon>Bacteroidia</taxon>
        <taxon>Bacteroidales</taxon>
        <taxon>Paludibacteraceae</taxon>
        <taxon>Paludibacter</taxon>
        <taxon>environmental samples</taxon>
    </lineage>
</organism>
<dbReference type="PANTHER" id="PTHR30563:SF0">
    <property type="entry name" value="DNA RECOMBINATION PROTEIN RMUC"/>
    <property type="match status" value="1"/>
</dbReference>
<dbReference type="AlphaFoldDB" id="A0A653AJ26"/>
<dbReference type="GO" id="GO:0006310">
    <property type="term" value="P:DNA recombination"/>
    <property type="evidence" value="ECO:0007669"/>
    <property type="project" value="UniProtKB-KW"/>
</dbReference>
<gene>
    <name evidence="7" type="primary">rmuC</name>
    <name evidence="7" type="ORF">TRIP_D440095</name>
</gene>
<protein>
    <submittedName>
        <fullName evidence="7">DNA recombination protein RmuC homolog</fullName>
    </submittedName>
</protein>
<feature type="transmembrane region" description="Helical" evidence="6">
    <location>
        <begin position="6"/>
        <end position="24"/>
    </location>
</feature>
<evidence type="ECO:0000256" key="3">
    <source>
        <dbReference type="ARBA" id="ARBA00023054"/>
    </source>
</evidence>
<dbReference type="EMBL" id="UPXZ01000039">
    <property type="protein sequence ID" value="VBB48077.1"/>
    <property type="molecule type" value="Genomic_DNA"/>
</dbReference>
<evidence type="ECO:0000256" key="2">
    <source>
        <dbReference type="ARBA" id="ARBA00009840"/>
    </source>
</evidence>
<feature type="coiled-coil region" evidence="5">
    <location>
        <begin position="89"/>
        <end position="123"/>
    </location>
</feature>
<keyword evidence="6" id="KW-0812">Transmembrane</keyword>
<proteinExistence type="inferred from homology"/>
<name>A0A653AJ26_9BACT</name>
<keyword evidence="6" id="KW-0472">Membrane</keyword>
<keyword evidence="6" id="KW-1133">Transmembrane helix</keyword>
<keyword evidence="3 5" id="KW-0175">Coiled coil</keyword>
<evidence type="ECO:0000256" key="6">
    <source>
        <dbReference type="SAM" id="Phobius"/>
    </source>
</evidence>
<accession>A0A653AJ26</accession>
<dbReference type="Pfam" id="PF02646">
    <property type="entry name" value="RmuC"/>
    <property type="match status" value="1"/>
</dbReference>